<comment type="subcellular location">
    <subcellularLocation>
        <location evidence="11 12">Cell membrane</location>
        <topology evidence="11 12">Multi-pass membrane protein</topology>
    </subcellularLocation>
    <subcellularLocation>
        <location evidence="1">Membrane</location>
        <topology evidence="1">Multi-pass membrane protein</topology>
    </subcellularLocation>
</comment>
<gene>
    <name evidence="11" type="primary">atpB</name>
    <name evidence="13" type="ORF">BIV57_14215</name>
</gene>
<dbReference type="SUPFAM" id="SSF81336">
    <property type="entry name" value="F1F0 ATP synthase subunit A"/>
    <property type="match status" value="1"/>
</dbReference>
<sequence length="269" mass="29906">MSLAAQSCENAHYGNSSGCSFPAPSLWTFIFKPWAHVGMDLNKPMLLSVICMVLIVVFFWGAFAKPKVRKPGKLQLIGEMGLDFVRRGVARDMIGKEGDRYVPYLVSLFFFVWLMNLMAIIPFAQFPVTSVIAFPAGLALTVWVTYMVLTFKRNGFVGGIKNLCVPPDVPLPIYFILTPVEFISNIFFRPFTLAVRLFGNMFAGHLMIVMFSAASWYLLSPSIGALYSGASFVMTIVLTAFELAIQALQAYIFVMLTASYIGQALSEEH</sequence>
<keyword evidence="6 11" id="KW-0375">Hydrogen ion transport</keyword>
<dbReference type="HAMAP" id="MF_01393">
    <property type="entry name" value="ATP_synth_a_bact"/>
    <property type="match status" value="1"/>
</dbReference>
<feature type="transmembrane region" description="Helical" evidence="11">
    <location>
        <begin position="225"/>
        <end position="245"/>
    </location>
</feature>
<keyword evidence="14" id="KW-1185">Reference proteome</keyword>
<keyword evidence="4 11" id="KW-0138">CF(0)</keyword>
<dbReference type="InterPro" id="IPR023011">
    <property type="entry name" value="ATP_synth_F0_asu_AS"/>
</dbReference>
<dbReference type="InterPro" id="IPR000568">
    <property type="entry name" value="ATP_synth_F0_asu"/>
</dbReference>
<evidence type="ECO:0000313" key="14">
    <source>
        <dbReference type="Proteomes" id="UP000243342"/>
    </source>
</evidence>
<dbReference type="Proteomes" id="UP000243342">
    <property type="component" value="Unassembled WGS sequence"/>
</dbReference>
<dbReference type="PANTHER" id="PTHR11410">
    <property type="entry name" value="ATP SYNTHASE SUBUNIT A"/>
    <property type="match status" value="1"/>
</dbReference>
<evidence type="ECO:0000256" key="5">
    <source>
        <dbReference type="ARBA" id="ARBA00022692"/>
    </source>
</evidence>
<dbReference type="Pfam" id="PF00119">
    <property type="entry name" value="ATP-synt_A"/>
    <property type="match status" value="1"/>
</dbReference>
<dbReference type="Gene3D" id="1.20.120.220">
    <property type="entry name" value="ATP synthase, F0 complex, subunit A"/>
    <property type="match status" value="1"/>
</dbReference>
<evidence type="ECO:0000313" key="13">
    <source>
        <dbReference type="EMBL" id="OIV36843.1"/>
    </source>
</evidence>
<keyword evidence="9 11" id="KW-0472">Membrane</keyword>
<feature type="transmembrane region" description="Helical" evidence="11">
    <location>
        <begin position="101"/>
        <end position="124"/>
    </location>
</feature>
<evidence type="ECO:0000256" key="4">
    <source>
        <dbReference type="ARBA" id="ARBA00022547"/>
    </source>
</evidence>
<dbReference type="RefSeq" id="WP_071657242.1">
    <property type="nucleotide sequence ID" value="NZ_MLCF01000074.1"/>
</dbReference>
<comment type="caution">
    <text evidence="13">The sequence shown here is derived from an EMBL/GenBank/DDBJ whole genome shotgun (WGS) entry which is preliminary data.</text>
</comment>
<evidence type="ECO:0000256" key="8">
    <source>
        <dbReference type="ARBA" id="ARBA00023065"/>
    </source>
</evidence>
<proteinExistence type="inferred from homology"/>
<dbReference type="EMBL" id="MLCF01000074">
    <property type="protein sequence ID" value="OIV36843.1"/>
    <property type="molecule type" value="Genomic_DNA"/>
</dbReference>
<dbReference type="STRING" id="1428644.BIV57_14215"/>
<evidence type="ECO:0000256" key="7">
    <source>
        <dbReference type="ARBA" id="ARBA00022989"/>
    </source>
</evidence>
<dbReference type="PROSITE" id="PS00449">
    <property type="entry name" value="ATPASE_A"/>
    <property type="match status" value="1"/>
</dbReference>
<evidence type="ECO:0000256" key="9">
    <source>
        <dbReference type="ARBA" id="ARBA00023136"/>
    </source>
</evidence>
<keyword evidence="3 11" id="KW-0813">Transport</keyword>
<feature type="transmembrane region" description="Helical" evidence="11">
    <location>
        <begin position="130"/>
        <end position="151"/>
    </location>
</feature>
<comment type="function">
    <text evidence="11 12">Key component of the proton channel; it plays a direct role in the translocation of protons across the membrane.</text>
</comment>
<reference evidence="13 14" key="1">
    <citation type="submission" date="2016-10" db="EMBL/GenBank/DDBJ databases">
        <title>Genome sequence of Streptomyces gilvigriseus MUSC 26.</title>
        <authorList>
            <person name="Lee L.-H."/>
            <person name="Ser H.-L."/>
        </authorList>
    </citation>
    <scope>NUCLEOTIDE SEQUENCE [LARGE SCALE GENOMIC DNA]</scope>
    <source>
        <strain evidence="13 14">MUSC 26</strain>
    </source>
</reference>
<evidence type="ECO:0000256" key="6">
    <source>
        <dbReference type="ARBA" id="ARBA00022781"/>
    </source>
</evidence>
<evidence type="ECO:0000256" key="10">
    <source>
        <dbReference type="ARBA" id="ARBA00023310"/>
    </source>
</evidence>
<feature type="transmembrane region" description="Helical" evidence="11">
    <location>
        <begin position="197"/>
        <end position="219"/>
    </location>
</feature>
<dbReference type="GO" id="GO:0046933">
    <property type="term" value="F:proton-transporting ATP synthase activity, rotational mechanism"/>
    <property type="evidence" value="ECO:0007669"/>
    <property type="project" value="UniProtKB-UniRule"/>
</dbReference>
<keyword evidence="5 11" id="KW-0812">Transmembrane</keyword>
<accession>A0A1J7BDU0</accession>
<name>A0A1J7BDU0_9ACTN</name>
<dbReference type="InterPro" id="IPR035908">
    <property type="entry name" value="F0_ATP_A_sf"/>
</dbReference>
<protein>
    <recommendedName>
        <fullName evidence="11 12">ATP synthase subunit a</fullName>
    </recommendedName>
    <alternativeName>
        <fullName evidence="11">ATP synthase F0 sector subunit a</fullName>
    </alternativeName>
    <alternativeName>
        <fullName evidence="11">F-ATPase subunit 6</fullName>
    </alternativeName>
</protein>
<keyword evidence="10 11" id="KW-0066">ATP synthesis</keyword>
<evidence type="ECO:0000256" key="1">
    <source>
        <dbReference type="ARBA" id="ARBA00004141"/>
    </source>
</evidence>
<evidence type="ECO:0000256" key="3">
    <source>
        <dbReference type="ARBA" id="ARBA00022448"/>
    </source>
</evidence>
<keyword evidence="11" id="KW-1003">Cell membrane</keyword>
<dbReference type="PANTHER" id="PTHR11410:SF0">
    <property type="entry name" value="ATP SYNTHASE SUBUNIT A"/>
    <property type="match status" value="1"/>
</dbReference>
<evidence type="ECO:0000256" key="11">
    <source>
        <dbReference type="HAMAP-Rule" id="MF_01393"/>
    </source>
</evidence>
<keyword evidence="8 11" id="KW-0406">Ion transport</keyword>
<feature type="transmembrane region" description="Helical" evidence="11">
    <location>
        <begin position="45"/>
        <end position="63"/>
    </location>
</feature>
<dbReference type="GO" id="GO:0005886">
    <property type="term" value="C:plasma membrane"/>
    <property type="evidence" value="ECO:0007669"/>
    <property type="project" value="UniProtKB-SubCell"/>
</dbReference>
<dbReference type="InterPro" id="IPR045083">
    <property type="entry name" value="ATP_synth_F0_asu_bact/mt"/>
</dbReference>
<organism evidence="13 14">
    <name type="scientific">Mangrovactinospora gilvigrisea</name>
    <dbReference type="NCBI Taxonomy" id="1428644"/>
    <lineage>
        <taxon>Bacteria</taxon>
        <taxon>Bacillati</taxon>
        <taxon>Actinomycetota</taxon>
        <taxon>Actinomycetes</taxon>
        <taxon>Kitasatosporales</taxon>
        <taxon>Streptomycetaceae</taxon>
        <taxon>Mangrovactinospora</taxon>
    </lineage>
</organism>
<dbReference type="AlphaFoldDB" id="A0A1J7BDU0"/>
<evidence type="ECO:0000256" key="12">
    <source>
        <dbReference type="RuleBase" id="RU000483"/>
    </source>
</evidence>
<dbReference type="PRINTS" id="PR00123">
    <property type="entry name" value="ATPASEA"/>
</dbReference>
<comment type="similarity">
    <text evidence="2 11 12">Belongs to the ATPase A chain family.</text>
</comment>
<keyword evidence="7 11" id="KW-1133">Transmembrane helix</keyword>
<dbReference type="NCBIfam" id="TIGR01131">
    <property type="entry name" value="ATP_synt_6_or_A"/>
    <property type="match status" value="1"/>
</dbReference>
<evidence type="ECO:0000256" key="2">
    <source>
        <dbReference type="ARBA" id="ARBA00006810"/>
    </source>
</evidence>
<dbReference type="GO" id="GO:0045259">
    <property type="term" value="C:proton-transporting ATP synthase complex"/>
    <property type="evidence" value="ECO:0007669"/>
    <property type="project" value="UniProtKB-KW"/>
</dbReference>
<dbReference type="CDD" id="cd00310">
    <property type="entry name" value="ATP-synt_Fo_a_6"/>
    <property type="match status" value="1"/>
</dbReference>